<dbReference type="PRINTS" id="PR00344">
    <property type="entry name" value="BCTRLSENSOR"/>
</dbReference>
<dbReference type="CDD" id="cd16922">
    <property type="entry name" value="HATPase_EvgS-ArcB-TorS-like"/>
    <property type="match status" value="1"/>
</dbReference>
<evidence type="ECO:0000256" key="11">
    <source>
        <dbReference type="ARBA" id="ARBA00023136"/>
    </source>
</evidence>
<dbReference type="GO" id="GO:0005886">
    <property type="term" value="C:plasma membrane"/>
    <property type="evidence" value="ECO:0007669"/>
    <property type="project" value="UniProtKB-SubCell"/>
</dbReference>
<feature type="domain" description="Histidine kinase" evidence="14">
    <location>
        <begin position="248"/>
        <end position="469"/>
    </location>
</feature>
<dbReference type="InterPro" id="IPR036097">
    <property type="entry name" value="HisK_dim/P_sf"/>
</dbReference>
<dbReference type="InterPro" id="IPR005467">
    <property type="entry name" value="His_kinase_dom"/>
</dbReference>
<protein>
    <recommendedName>
        <fullName evidence="3">histidine kinase</fullName>
        <ecNumber evidence="3">2.7.13.3</ecNumber>
    </recommendedName>
</protein>
<dbReference type="Gene3D" id="3.40.50.2300">
    <property type="match status" value="1"/>
</dbReference>
<feature type="modified residue" description="4-aspartylphosphate" evidence="12">
    <location>
        <position position="679"/>
    </location>
</feature>
<dbReference type="InterPro" id="IPR004358">
    <property type="entry name" value="Sig_transdc_His_kin-like_C"/>
</dbReference>
<evidence type="ECO:0000313" key="16">
    <source>
        <dbReference type="EMBL" id="QSZ41042.1"/>
    </source>
</evidence>
<gene>
    <name evidence="16" type="ORF">GJV85_02560</name>
</gene>
<dbReference type="SUPFAM" id="SSF47384">
    <property type="entry name" value="Homodimeric domain of signal transducing histidine kinase"/>
    <property type="match status" value="1"/>
</dbReference>
<keyword evidence="9 13" id="KW-1133">Transmembrane helix</keyword>
<dbReference type="InterPro" id="IPR001789">
    <property type="entry name" value="Sig_transdc_resp-reg_receiver"/>
</dbReference>
<keyword evidence="5 12" id="KW-0597">Phosphoprotein</keyword>
<evidence type="ECO:0000259" key="15">
    <source>
        <dbReference type="PROSITE" id="PS50110"/>
    </source>
</evidence>
<dbReference type="PANTHER" id="PTHR45339:SF1">
    <property type="entry name" value="HYBRID SIGNAL TRANSDUCTION HISTIDINE KINASE J"/>
    <property type="match status" value="1"/>
</dbReference>
<dbReference type="GO" id="GO:0005524">
    <property type="term" value="F:ATP binding"/>
    <property type="evidence" value="ECO:0007669"/>
    <property type="project" value="UniProtKB-KW"/>
</dbReference>
<evidence type="ECO:0000313" key="17">
    <source>
        <dbReference type="Proteomes" id="UP000671852"/>
    </source>
</evidence>
<evidence type="ECO:0000256" key="7">
    <source>
        <dbReference type="ARBA" id="ARBA00022741"/>
    </source>
</evidence>
<evidence type="ECO:0000256" key="12">
    <source>
        <dbReference type="PROSITE-ProRule" id="PRU00169"/>
    </source>
</evidence>
<evidence type="ECO:0000256" key="1">
    <source>
        <dbReference type="ARBA" id="ARBA00000085"/>
    </source>
</evidence>
<dbReference type="InterPro" id="IPR011006">
    <property type="entry name" value="CheY-like_superfamily"/>
</dbReference>
<dbReference type="InterPro" id="IPR036890">
    <property type="entry name" value="HATPase_C_sf"/>
</dbReference>
<dbReference type="PROSITE" id="PS50110">
    <property type="entry name" value="RESPONSE_REGULATORY"/>
    <property type="match status" value="1"/>
</dbReference>
<reference evidence="16" key="2">
    <citation type="submission" date="2021-04" db="EMBL/GenBank/DDBJ databases">
        <title>Isolation and characterization of a novel species of the genus Sulfurimonas.</title>
        <authorList>
            <person name="Fukui M."/>
        </authorList>
    </citation>
    <scope>NUCLEOTIDE SEQUENCE</scope>
    <source>
        <strain evidence="16">H1576</strain>
    </source>
</reference>
<dbReference type="SUPFAM" id="SSF52172">
    <property type="entry name" value="CheY-like"/>
    <property type="match status" value="2"/>
</dbReference>
<dbReference type="EMBL" id="CP046072">
    <property type="protein sequence ID" value="QSZ41042.1"/>
    <property type="molecule type" value="Genomic_DNA"/>
</dbReference>
<evidence type="ECO:0000256" key="13">
    <source>
        <dbReference type="SAM" id="Phobius"/>
    </source>
</evidence>
<dbReference type="GO" id="GO:0000155">
    <property type="term" value="F:phosphorelay sensor kinase activity"/>
    <property type="evidence" value="ECO:0007669"/>
    <property type="project" value="InterPro"/>
</dbReference>
<reference evidence="16" key="1">
    <citation type="submission" date="2019-11" db="EMBL/GenBank/DDBJ databases">
        <authorList>
            <person name="Kojima H."/>
        </authorList>
    </citation>
    <scope>NUCLEOTIDE SEQUENCE</scope>
    <source>
        <strain evidence="16">H1576</strain>
    </source>
</reference>
<keyword evidence="4" id="KW-1003">Cell membrane</keyword>
<keyword evidence="17" id="KW-1185">Reference proteome</keyword>
<keyword evidence="10" id="KW-0902">Two-component regulatory system</keyword>
<comment type="subcellular location">
    <subcellularLocation>
        <location evidence="2">Cell membrane</location>
        <topology evidence="2">Multi-pass membrane protein</topology>
    </subcellularLocation>
</comment>
<dbReference type="Pfam" id="PF00072">
    <property type="entry name" value="Response_reg"/>
    <property type="match status" value="1"/>
</dbReference>
<evidence type="ECO:0000256" key="5">
    <source>
        <dbReference type="ARBA" id="ARBA00022553"/>
    </source>
</evidence>
<dbReference type="SUPFAM" id="SSF47226">
    <property type="entry name" value="Histidine-containing phosphotransfer domain, HPT domain"/>
    <property type="match status" value="1"/>
</dbReference>
<feature type="domain" description="Response regulatory" evidence="15">
    <location>
        <begin position="629"/>
        <end position="746"/>
    </location>
</feature>
<dbReference type="PANTHER" id="PTHR45339">
    <property type="entry name" value="HYBRID SIGNAL TRANSDUCTION HISTIDINE KINASE J"/>
    <property type="match status" value="1"/>
</dbReference>
<dbReference type="SMART" id="SM00387">
    <property type="entry name" value="HATPase_c"/>
    <property type="match status" value="1"/>
</dbReference>
<dbReference type="Gene3D" id="1.10.287.130">
    <property type="match status" value="1"/>
</dbReference>
<evidence type="ECO:0000256" key="10">
    <source>
        <dbReference type="ARBA" id="ARBA00023012"/>
    </source>
</evidence>
<dbReference type="AlphaFoldDB" id="A0A975AYP9"/>
<evidence type="ECO:0000259" key="14">
    <source>
        <dbReference type="PROSITE" id="PS50109"/>
    </source>
</evidence>
<keyword evidence="11 13" id="KW-0472">Membrane</keyword>
<dbReference type="SUPFAM" id="SSF55874">
    <property type="entry name" value="ATPase domain of HSP90 chaperone/DNA topoisomerase II/histidine kinase"/>
    <property type="match status" value="1"/>
</dbReference>
<keyword evidence="8" id="KW-0067">ATP-binding</keyword>
<proteinExistence type="predicted"/>
<dbReference type="SMART" id="SM00448">
    <property type="entry name" value="REC"/>
    <property type="match status" value="1"/>
</dbReference>
<dbReference type="Pfam" id="PF02518">
    <property type="entry name" value="HATPase_c"/>
    <property type="match status" value="1"/>
</dbReference>
<accession>A0A975AYP9</accession>
<dbReference type="InterPro" id="IPR003594">
    <property type="entry name" value="HATPase_dom"/>
</dbReference>
<dbReference type="EC" id="2.7.13.3" evidence="3"/>
<name>A0A975AYP9_9BACT</name>
<evidence type="ECO:0000256" key="8">
    <source>
        <dbReference type="ARBA" id="ARBA00022840"/>
    </source>
</evidence>
<dbReference type="SMART" id="SM00388">
    <property type="entry name" value="HisKA"/>
    <property type="match status" value="1"/>
</dbReference>
<evidence type="ECO:0000256" key="2">
    <source>
        <dbReference type="ARBA" id="ARBA00004651"/>
    </source>
</evidence>
<dbReference type="Gene3D" id="1.20.120.160">
    <property type="entry name" value="HPT domain"/>
    <property type="match status" value="1"/>
</dbReference>
<feature type="transmembrane region" description="Helical" evidence="13">
    <location>
        <begin position="191"/>
        <end position="212"/>
    </location>
</feature>
<comment type="catalytic activity">
    <reaction evidence="1">
        <text>ATP + protein L-histidine = ADP + protein N-phospho-L-histidine.</text>
        <dbReference type="EC" id="2.7.13.3"/>
    </reaction>
</comment>
<keyword evidence="6 13" id="KW-0812">Transmembrane</keyword>
<dbReference type="PROSITE" id="PS50109">
    <property type="entry name" value="HIS_KIN"/>
    <property type="match status" value="1"/>
</dbReference>
<evidence type="ECO:0000256" key="4">
    <source>
        <dbReference type="ARBA" id="ARBA00022475"/>
    </source>
</evidence>
<dbReference type="Gene3D" id="3.30.565.10">
    <property type="entry name" value="Histidine kinase-like ATPase, C-terminal domain"/>
    <property type="match status" value="1"/>
</dbReference>
<evidence type="ECO:0000256" key="3">
    <source>
        <dbReference type="ARBA" id="ARBA00012438"/>
    </source>
</evidence>
<keyword evidence="7" id="KW-0547">Nucleotide-binding</keyword>
<dbReference type="CDD" id="cd17546">
    <property type="entry name" value="REC_hyHK_CKI1_RcsC-like"/>
    <property type="match status" value="1"/>
</dbReference>
<dbReference type="Proteomes" id="UP000671852">
    <property type="component" value="Chromosome"/>
</dbReference>
<sequence>MKYISLFILFTLFSTILNASYIRSIRIGSFPTQKHAEDSLAKINEFVLNNNTLVDLQAENYFEFKTRRSGKYYITLVEPFTQRPVLQKVLDILRTEYEGIYVSKLKSLPEDMQELEEFSEPVTPVVPNYKTQKIEKKPIEIKENVDDSEDEEYIHTDEKEDEVLSQNSTSTTVDKVEKYNEIDKPQGDNSLLFQILSFALFIILLLIVRVLVKQKKDLESYVNQDMINVEKFNQVNQEISKKDKIMAHVSHELRSPVTAIMGLTHLVLETGLTKVQKDYITKIESSSEHLLNLLNDILDVSKIEAGELKIEKSEFNINDILNYVISVNTIGAQKNNTNISLDIAHDVPSRVIGDSLRLGQVLINLLGNSVKFTHDGEIALEVKKISEYSENLRLEFSISDTGIGMSDEELNKVFTSYFQADDSTSREFGGTGLGLSISKQLIEMMHGEIKVQSKKGIGTTFTFNIQFKLKDSQNQRQYRLPSSKMLNKKVLIVDPSNKNVIPIIKSLGYFNYRTTSISSFEEAVLEKDVHFDIVIINQERLTKVAIEKIQTMQNIDKGMKVVTLNGLSGINNNINNLVQDLKVDAYLNMPCTQNSILNLMIDLYVVKKLDQRSRKIESNDKFKKLVGKKMLVAEDNELNHKVISGLLAKTGIEIIFVRNGQEAVDLIRKDIDFDIVLMDINMPLLNGYEATREIRKSIKYNSLPILALTADVMDESITKAYESGMQGHIAKPIIVDIFYKKIIDTLSHPAVVRKEINQSTNALKKELGELEELSVMIGLGRCNNDVDFYKSILNDFKSMYANSSDKLKSLCEDDNFKQARRMAMDIKDVALNIGAYNLCESAATMEYEFEKGSRSNWKDFIEFYSGVLEKLLKDIDTYLTKS</sequence>
<dbReference type="KEGG" id="saqt:GJV85_02560"/>
<dbReference type="FunFam" id="3.30.565.10:FF:000010">
    <property type="entry name" value="Sensor histidine kinase RcsC"/>
    <property type="match status" value="1"/>
</dbReference>
<evidence type="ECO:0000256" key="6">
    <source>
        <dbReference type="ARBA" id="ARBA00022692"/>
    </source>
</evidence>
<dbReference type="InterPro" id="IPR003661">
    <property type="entry name" value="HisK_dim/P_dom"/>
</dbReference>
<dbReference type="RefSeq" id="WP_207562314.1">
    <property type="nucleotide sequence ID" value="NZ_CP046072.1"/>
</dbReference>
<dbReference type="InterPro" id="IPR036641">
    <property type="entry name" value="HPT_dom_sf"/>
</dbReference>
<dbReference type="CDD" id="cd00082">
    <property type="entry name" value="HisKA"/>
    <property type="match status" value="1"/>
</dbReference>
<dbReference type="Pfam" id="PF00512">
    <property type="entry name" value="HisKA"/>
    <property type="match status" value="1"/>
</dbReference>
<evidence type="ECO:0000256" key="9">
    <source>
        <dbReference type="ARBA" id="ARBA00022989"/>
    </source>
</evidence>
<organism evidence="16 17">
    <name type="scientific">Sulfurimonas aquatica</name>
    <dbReference type="NCBI Taxonomy" id="2672570"/>
    <lineage>
        <taxon>Bacteria</taxon>
        <taxon>Pseudomonadati</taxon>
        <taxon>Campylobacterota</taxon>
        <taxon>Epsilonproteobacteria</taxon>
        <taxon>Campylobacterales</taxon>
        <taxon>Sulfurimonadaceae</taxon>
        <taxon>Sulfurimonas</taxon>
    </lineage>
</organism>